<dbReference type="Proteomes" id="UP000008366">
    <property type="component" value="Unassembled WGS sequence"/>
</dbReference>
<evidence type="ECO:0000313" key="2">
    <source>
        <dbReference type="Proteomes" id="UP000008366"/>
    </source>
</evidence>
<keyword evidence="2" id="KW-1185">Reference proteome</keyword>
<protein>
    <submittedName>
        <fullName evidence="1">Uncharacterized protein</fullName>
    </submittedName>
</protein>
<sequence length="132" mass="14209">MADQEQPPLGGDSSTVLLTVDFEVGSKGAFALYVDDVATCTLVRFPRTLTVPVPAGPRRLQVRSRRGSTRSNTLDIDVCEGESLSLTVREGQNAGVLLQLLGAVGGFVAMLVGMHRIDMLILEETDAPLKRR</sequence>
<evidence type="ECO:0000313" key="1">
    <source>
        <dbReference type="EMBL" id="GAB95297.1"/>
    </source>
</evidence>
<name>K6WTA6_9MICO</name>
<accession>K6WTA6</accession>
<organism evidence="1 2">
    <name type="scientific">Kineosphaera limosa NBRC 100340</name>
    <dbReference type="NCBI Taxonomy" id="1184609"/>
    <lineage>
        <taxon>Bacteria</taxon>
        <taxon>Bacillati</taxon>
        <taxon>Actinomycetota</taxon>
        <taxon>Actinomycetes</taxon>
        <taxon>Micrococcales</taxon>
        <taxon>Dermatophilaceae</taxon>
        <taxon>Kineosphaera</taxon>
    </lineage>
</organism>
<comment type="caution">
    <text evidence="1">The sequence shown here is derived from an EMBL/GenBank/DDBJ whole genome shotgun (WGS) entry which is preliminary data.</text>
</comment>
<gene>
    <name evidence="1" type="ORF">KILIM_018_00440</name>
</gene>
<dbReference type="AlphaFoldDB" id="K6WTA6"/>
<dbReference type="RefSeq" id="WP_006591829.1">
    <property type="nucleotide sequence ID" value="NZ_BAHD01000018.1"/>
</dbReference>
<dbReference type="EMBL" id="BAHD01000018">
    <property type="protein sequence ID" value="GAB95297.1"/>
    <property type="molecule type" value="Genomic_DNA"/>
</dbReference>
<proteinExistence type="predicted"/>
<reference evidence="1 2" key="1">
    <citation type="submission" date="2012-08" db="EMBL/GenBank/DDBJ databases">
        <title>Whole genome shotgun sequence of Kineosphaera limosa NBRC 100340.</title>
        <authorList>
            <person name="Yoshida I."/>
            <person name="Isaki S."/>
            <person name="Hosoyama A."/>
            <person name="Tsuchikane K."/>
            <person name="Katsumata H."/>
            <person name="Ando Y."/>
            <person name="Ohji S."/>
            <person name="Hamada M."/>
            <person name="Tamura T."/>
            <person name="Yamazoe A."/>
            <person name="Yamazaki S."/>
            <person name="Fujita N."/>
        </authorList>
    </citation>
    <scope>NUCLEOTIDE SEQUENCE [LARGE SCALE GENOMIC DNA]</scope>
    <source>
        <strain evidence="1 2">NBRC 100340</strain>
    </source>
</reference>